<organism evidence="7 8">
    <name type="scientific">Arundinibacter roseus</name>
    <dbReference type="NCBI Taxonomy" id="2070510"/>
    <lineage>
        <taxon>Bacteria</taxon>
        <taxon>Pseudomonadati</taxon>
        <taxon>Bacteroidota</taxon>
        <taxon>Cytophagia</taxon>
        <taxon>Cytophagales</taxon>
        <taxon>Spirosomataceae</taxon>
        <taxon>Arundinibacter</taxon>
    </lineage>
</organism>
<dbReference type="AlphaFoldDB" id="A0A4R4K4Z0"/>
<gene>
    <name evidence="3" type="primary">nuoC</name>
    <name evidence="7" type="ORF">EZE20_18450</name>
</gene>
<reference evidence="7 8" key="1">
    <citation type="submission" date="2019-02" db="EMBL/GenBank/DDBJ databases">
        <title>Arundinibacter roseus gen. nov., sp. nov., a new member of the family Cytophagaceae.</title>
        <authorList>
            <person name="Szuroczki S."/>
            <person name="Khayer B."/>
            <person name="Sproer C."/>
            <person name="Toumi M."/>
            <person name="Szabo A."/>
            <person name="Felfoldi T."/>
            <person name="Schumann P."/>
            <person name="Toth E."/>
        </authorList>
    </citation>
    <scope>NUCLEOTIDE SEQUENCE [LARGE SCALE GENOMIC DNA]</scope>
    <source>
        <strain evidence="7 8">DMA-k-7a</strain>
    </source>
</reference>
<comment type="similarity">
    <text evidence="1 3 4">Belongs to the complex I 30 kDa subunit family.</text>
</comment>
<evidence type="ECO:0000259" key="6">
    <source>
        <dbReference type="Pfam" id="PF00329"/>
    </source>
</evidence>
<name>A0A4R4K4Z0_9BACT</name>
<dbReference type="EMBL" id="SMJU01000012">
    <property type="protein sequence ID" value="TDB62363.1"/>
    <property type="molecule type" value="Genomic_DNA"/>
</dbReference>
<feature type="domain" description="NADH:ubiquinone oxidoreductase 30kDa subunit" evidence="6">
    <location>
        <begin position="32"/>
        <end position="157"/>
    </location>
</feature>
<dbReference type="EC" id="7.1.1.-" evidence="3"/>
<comment type="subcellular location">
    <subcellularLocation>
        <location evidence="3">Cell membrane</location>
        <topology evidence="3">Peripheral membrane protein</topology>
        <orientation evidence="3">Cytoplasmic side</orientation>
    </subcellularLocation>
</comment>
<comment type="function">
    <text evidence="3">NDH-1 shuttles electrons from NADH, via FMN and iron-sulfur (Fe-S) centers, to quinones in the respiratory chain. The immediate electron acceptor for the enzyme in this species is believed to be a menaquinone. Couples the redox reaction to proton translocation (for every two electrons transferred, four hydrogen ions are translocated across the cytoplasmic membrane), and thus conserves the redox energy in a proton gradient.</text>
</comment>
<dbReference type="GO" id="GO:0005886">
    <property type="term" value="C:plasma membrane"/>
    <property type="evidence" value="ECO:0007669"/>
    <property type="project" value="UniProtKB-SubCell"/>
</dbReference>
<evidence type="ECO:0000256" key="1">
    <source>
        <dbReference type="ARBA" id="ARBA00007569"/>
    </source>
</evidence>
<comment type="caution">
    <text evidence="7">The sequence shown here is derived from an EMBL/GenBank/DDBJ whole genome shotgun (WGS) entry which is preliminary data.</text>
</comment>
<evidence type="ECO:0000256" key="2">
    <source>
        <dbReference type="ARBA" id="ARBA00022448"/>
    </source>
</evidence>
<sequence length="173" mass="19964">MNFTDICHVLTSHFGEDLLLETAEQAAQPFLVIPTNRLADVGEFLFCDERLYMDYLANVTALDNGPTVGTLEVIYHFNSLVYGHTLVLKVVVPRNNPPEPLPVVPSLTHLWRTADWHEREAFDLMGIHFEGHPDLRRILLPTDWEGHPLRKDYEEQNTYHGITVKYENRNTPE</sequence>
<dbReference type="Pfam" id="PF00329">
    <property type="entry name" value="Complex1_30kDa"/>
    <property type="match status" value="1"/>
</dbReference>
<evidence type="ECO:0000313" key="8">
    <source>
        <dbReference type="Proteomes" id="UP000295706"/>
    </source>
</evidence>
<dbReference type="OrthoDB" id="9803286at2"/>
<dbReference type="SUPFAM" id="SSF143243">
    <property type="entry name" value="Nqo5-like"/>
    <property type="match status" value="1"/>
</dbReference>
<evidence type="ECO:0000313" key="7">
    <source>
        <dbReference type="EMBL" id="TDB62363.1"/>
    </source>
</evidence>
<dbReference type="InterPro" id="IPR001268">
    <property type="entry name" value="NADH_UbQ_OxRdtase_30kDa_su"/>
</dbReference>
<dbReference type="PANTHER" id="PTHR10884">
    <property type="entry name" value="NADH DEHYDROGENASE UBIQUINONE IRON-SULFUR PROTEIN 3"/>
    <property type="match status" value="1"/>
</dbReference>
<keyword evidence="3 4" id="KW-1278">Translocase</keyword>
<dbReference type="InterPro" id="IPR037232">
    <property type="entry name" value="NADH_quin_OxRdtase_su_C/D-like"/>
</dbReference>
<proteinExistence type="inferred from homology"/>
<accession>A0A4R4K4Z0</accession>
<dbReference type="RefSeq" id="WP_132120427.1">
    <property type="nucleotide sequence ID" value="NZ_SMJU01000012.1"/>
</dbReference>
<dbReference type="InterPro" id="IPR020396">
    <property type="entry name" value="NADH_UbQ_OxRdtase_CS"/>
</dbReference>
<dbReference type="InterPro" id="IPR010218">
    <property type="entry name" value="NADH_DH_suC"/>
</dbReference>
<evidence type="ECO:0000256" key="5">
    <source>
        <dbReference type="RuleBase" id="RU003582"/>
    </source>
</evidence>
<dbReference type="GO" id="GO:0048038">
    <property type="term" value="F:quinone binding"/>
    <property type="evidence" value="ECO:0007669"/>
    <property type="project" value="UniProtKB-KW"/>
</dbReference>
<keyword evidence="2 3" id="KW-0813">Transport</keyword>
<keyword evidence="3 5" id="KW-0874">Quinone</keyword>
<keyword evidence="3" id="KW-1003">Cell membrane</keyword>
<dbReference type="GO" id="GO:0008137">
    <property type="term" value="F:NADH dehydrogenase (ubiquinone) activity"/>
    <property type="evidence" value="ECO:0007669"/>
    <property type="project" value="InterPro"/>
</dbReference>
<keyword evidence="3 4" id="KW-0520">NAD</keyword>
<dbReference type="Gene3D" id="3.30.460.80">
    <property type="entry name" value="NADH:ubiquinone oxidoreductase, 30kDa subunit"/>
    <property type="match status" value="1"/>
</dbReference>
<evidence type="ECO:0000256" key="3">
    <source>
        <dbReference type="HAMAP-Rule" id="MF_01357"/>
    </source>
</evidence>
<dbReference type="PROSITE" id="PS00542">
    <property type="entry name" value="COMPLEX1_30K"/>
    <property type="match status" value="1"/>
</dbReference>
<keyword evidence="3" id="KW-0472">Membrane</keyword>
<keyword evidence="8" id="KW-1185">Reference proteome</keyword>
<protein>
    <recommendedName>
        <fullName evidence="3">NADH-quinone oxidoreductase subunit C</fullName>
        <ecNumber evidence="3">7.1.1.-</ecNumber>
    </recommendedName>
    <alternativeName>
        <fullName evidence="3">NADH dehydrogenase I subunit C</fullName>
    </alternativeName>
    <alternativeName>
        <fullName evidence="3">NDH-1 subunit C</fullName>
    </alternativeName>
</protein>
<comment type="catalytic activity">
    <reaction evidence="3 5">
        <text>a quinone + NADH + 5 H(+)(in) = a quinol + NAD(+) + 4 H(+)(out)</text>
        <dbReference type="Rhea" id="RHEA:57888"/>
        <dbReference type="ChEBI" id="CHEBI:15378"/>
        <dbReference type="ChEBI" id="CHEBI:24646"/>
        <dbReference type="ChEBI" id="CHEBI:57540"/>
        <dbReference type="ChEBI" id="CHEBI:57945"/>
        <dbReference type="ChEBI" id="CHEBI:132124"/>
    </reaction>
</comment>
<dbReference type="PANTHER" id="PTHR10884:SF14">
    <property type="entry name" value="NADH DEHYDROGENASE [UBIQUINONE] IRON-SULFUR PROTEIN 3, MITOCHONDRIAL"/>
    <property type="match status" value="1"/>
</dbReference>
<evidence type="ECO:0000256" key="4">
    <source>
        <dbReference type="RuleBase" id="RU003456"/>
    </source>
</evidence>
<dbReference type="HAMAP" id="MF_01357">
    <property type="entry name" value="NDH1_NuoC"/>
    <property type="match status" value="1"/>
</dbReference>
<dbReference type="Proteomes" id="UP000295706">
    <property type="component" value="Unassembled WGS sequence"/>
</dbReference>
<comment type="subunit">
    <text evidence="3">NDH-1 is composed of 14 different subunits. Subunits NuoB, C, D, E, F, and G constitute the peripheral sector of the complex.</text>
</comment>
<dbReference type="GO" id="GO:0050136">
    <property type="term" value="F:NADH dehydrogenase (quinone) (non-electrogenic) activity"/>
    <property type="evidence" value="ECO:0007669"/>
    <property type="project" value="UniProtKB-UniRule"/>
</dbReference>